<accession>A0A368F5G0</accession>
<evidence type="ECO:0000313" key="2">
    <source>
        <dbReference type="Proteomes" id="UP000252519"/>
    </source>
</evidence>
<dbReference type="OrthoDB" id="5787503at2759"/>
<comment type="caution">
    <text evidence="1">The sequence shown here is derived from an EMBL/GenBank/DDBJ whole genome shotgun (WGS) entry which is preliminary data.</text>
</comment>
<dbReference type="Proteomes" id="UP000252519">
    <property type="component" value="Unassembled WGS sequence"/>
</dbReference>
<proteinExistence type="predicted"/>
<dbReference type="EMBL" id="JOJR01004432">
    <property type="protein sequence ID" value="RCN27302.1"/>
    <property type="molecule type" value="Genomic_DNA"/>
</dbReference>
<evidence type="ECO:0000313" key="1">
    <source>
        <dbReference type="EMBL" id="RCN27302.1"/>
    </source>
</evidence>
<organism evidence="1 2">
    <name type="scientific">Ancylostoma caninum</name>
    <name type="common">Dog hookworm</name>
    <dbReference type="NCBI Taxonomy" id="29170"/>
    <lineage>
        <taxon>Eukaryota</taxon>
        <taxon>Metazoa</taxon>
        <taxon>Ecdysozoa</taxon>
        <taxon>Nematoda</taxon>
        <taxon>Chromadorea</taxon>
        <taxon>Rhabditida</taxon>
        <taxon>Rhabditina</taxon>
        <taxon>Rhabditomorpha</taxon>
        <taxon>Strongyloidea</taxon>
        <taxon>Ancylostomatidae</taxon>
        <taxon>Ancylostomatinae</taxon>
        <taxon>Ancylostoma</taxon>
    </lineage>
</organism>
<name>A0A368F5G0_ANCCA</name>
<keyword evidence="2" id="KW-1185">Reference proteome</keyword>
<gene>
    <name evidence="1" type="ORF">ANCCAN_26965</name>
</gene>
<sequence>MPKAQQYVEQVNTIHNDLKQFNTLFRELQKQTNETLEQKGARHFHFVIQGSPTKLKVSAT</sequence>
<protein>
    <submittedName>
        <fullName evidence="1">Uncharacterized protein</fullName>
    </submittedName>
</protein>
<reference evidence="1 2" key="1">
    <citation type="submission" date="2014-10" db="EMBL/GenBank/DDBJ databases">
        <title>Draft genome of the hookworm Ancylostoma caninum.</title>
        <authorList>
            <person name="Mitreva M."/>
        </authorList>
    </citation>
    <scope>NUCLEOTIDE SEQUENCE [LARGE SCALE GENOMIC DNA]</scope>
    <source>
        <strain evidence="1 2">Baltimore</strain>
    </source>
</reference>
<dbReference type="AlphaFoldDB" id="A0A368F5G0"/>